<dbReference type="EMBL" id="BSPK01000025">
    <property type="protein sequence ID" value="GLS63629.1"/>
    <property type="molecule type" value="Genomic_DNA"/>
</dbReference>
<keyword evidence="4" id="KW-1185">Reference proteome</keyword>
<protein>
    <submittedName>
        <fullName evidence="1">Uncharacterized protein</fullName>
    </submittedName>
</protein>
<reference evidence="2" key="1">
    <citation type="journal article" date="2014" name="Int. J. Syst. Evol. Microbiol.">
        <title>Complete genome of a new Firmicutes species belonging to the dominant human colonic microbiota ('Ruminococcus bicirculans') reveals two chromosomes and a selective capacity to utilize plant glucans.</title>
        <authorList>
            <consortium name="NISC Comparative Sequencing Program"/>
            <person name="Wegmann U."/>
            <person name="Louis P."/>
            <person name="Goesmann A."/>
            <person name="Henrissat B."/>
            <person name="Duncan S.H."/>
            <person name="Flint H.J."/>
        </authorList>
    </citation>
    <scope>NUCLEOTIDE SEQUENCE</scope>
    <source>
        <strain evidence="2">NBRC 107715</strain>
    </source>
</reference>
<accession>A0A512J4E4</accession>
<evidence type="ECO:0000313" key="3">
    <source>
        <dbReference type="Proteomes" id="UP000321960"/>
    </source>
</evidence>
<reference evidence="4" key="2">
    <citation type="journal article" date="2019" name="Int. J. Syst. Evol. Microbiol.">
        <title>The Global Catalogue of Microorganisms (GCM) 10K type strain sequencing project: providing services to taxonomists for standard genome sequencing and annotation.</title>
        <authorList>
            <consortium name="The Broad Institute Genomics Platform"/>
            <consortium name="The Broad Institute Genome Sequencing Center for Infectious Disease"/>
            <person name="Wu L."/>
            <person name="Ma J."/>
        </authorList>
    </citation>
    <scope>NUCLEOTIDE SEQUENCE [LARGE SCALE GENOMIC DNA]</scope>
    <source>
        <strain evidence="4">NBRC 107715</strain>
    </source>
</reference>
<dbReference type="RefSeq" id="WP_147026401.1">
    <property type="nucleotide sequence ID" value="NZ_BJZU01000052.1"/>
</dbReference>
<gene>
    <name evidence="2" type="ORF">GCM10007888_20100</name>
    <name evidence="1" type="ORF">MOX02_28410</name>
</gene>
<proteinExistence type="predicted"/>
<dbReference type="OrthoDB" id="7998711at2"/>
<evidence type="ECO:0000313" key="1">
    <source>
        <dbReference type="EMBL" id="GEP04803.1"/>
    </source>
</evidence>
<comment type="caution">
    <text evidence="1">The sequence shown here is derived from an EMBL/GenBank/DDBJ whole genome shotgun (WGS) entry which is preliminary data.</text>
</comment>
<evidence type="ECO:0000313" key="4">
    <source>
        <dbReference type="Proteomes" id="UP001156856"/>
    </source>
</evidence>
<sequence>MTIANLSKPLEKIEAARHVGQPTKIIANYPVGDEEARDASVNWRQWVAEERASVKGKVLWLMQPPLTVEEWAARYTPQEGQVH</sequence>
<dbReference type="Proteomes" id="UP000321960">
    <property type="component" value="Unassembled WGS sequence"/>
</dbReference>
<reference evidence="1 3" key="3">
    <citation type="submission" date="2019-07" db="EMBL/GenBank/DDBJ databases">
        <title>Whole genome shotgun sequence of Methylobacterium oxalidis NBRC 107715.</title>
        <authorList>
            <person name="Hosoyama A."/>
            <person name="Uohara A."/>
            <person name="Ohji S."/>
            <person name="Ichikawa N."/>
        </authorList>
    </citation>
    <scope>NUCLEOTIDE SEQUENCE [LARGE SCALE GENOMIC DNA]</scope>
    <source>
        <strain evidence="1 3">NBRC 107715</strain>
    </source>
</reference>
<evidence type="ECO:0000313" key="2">
    <source>
        <dbReference type="EMBL" id="GLS63629.1"/>
    </source>
</evidence>
<dbReference type="EMBL" id="BJZU01000052">
    <property type="protein sequence ID" value="GEP04803.1"/>
    <property type="molecule type" value="Genomic_DNA"/>
</dbReference>
<organism evidence="1 3">
    <name type="scientific">Methylobacterium oxalidis</name>
    <dbReference type="NCBI Taxonomy" id="944322"/>
    <lineage>
        <taxon>Bacteria</taxon>
        <taxon>Pseudomonadati</taxon>
        <taxon>Pseudomonadota</taxon>
        <taxon>Alphaproteobacteria</taxon>
        <taxon>Hyphomicrobiales</taxon>
        <taxon>Methylobacteriaceae</taxon>
        <taxon>Methylobacterium</taxon>
    </lineage>
</organism>
<dbReference type="Proteomes" id="UP001156856">
    <property type="component" value="Unassembled WGS sequence"/>
</dbReference>
<reference evidence="2" key="4">
    <citation type="submission" date="2023-01" db="EMBL/GenBank/DDBJ databases">
        <title>Draft genome sequence of Methylobacterium oxalidis strain NBRC 107715.</title>
        <authorList>
            <person name="Sun Q."/>
            <person name="Mori K."/>
        </authorList>
    </citation>
    <scope>NUCLEOTIDE SEQUENCE</scope>
    <source>
        <strain evidence="2">NBRC 107715</strain>
    </source>
</reference>
<dbReference type="AlphaFoldDB" id="A0A512J4E4"/>
<name>A0A512J4E4_9HYPH</name>